<dbReference type="UniPathway" id="UPA00219"/>
<gene>
    <name evidence="10" type="primary">murG</name>
    <name evidence="13" type="ORF">UV58_C0010G0039</name>
</gene>
<evidence type="ECO:0000256" key="4">
    <source>
        <dbReference type="ARBA" id="ARBA00022679"/>
    </source>
</evidence>
<dbReference type="GO" id="GO:0051991">
    <property type="term" value="F:UDP-N-acetyl-D-glucosamine:N-acetylmuramoyl-L-alanyl-D-glutamyl-meso-2,6-diaminopimelyl-D-alanyl-D-alanine-diphosphoundecaprenol 4-beta-N-acetylglucosaminlytransferase activity"/>
    <property type="evidence" value="ECO:0007669"/>
    <property type="project" value="RHEA"/>
</dbReference>
<dbReference type="InterPro" id="IPR007235">
    <property type="entry name" value="Glyco_trans_28_C"/>
</dbReference>
<evidence type="ECO:0000259" key="12">
    <source>
        <dbReference type="Pfam" id="PF04101"/>
    </source>
</evidence>
<comment type="pathway">
    <text evidence="10">Cell wall biogenesis; peptidoglycan biosynthesis.</text>
</comment>
<feature type="domain" description="Glycosyltransferase family 28 N-terminal" evidence="11">
    <location>
        <begin position="6"/>
        <end position="149"/>
    </location>
</feature>
<keyword evidence="7 10" id="KW-0472">Membrane</keyword>
<evidence type="ECO:0000259" key="11">
    <source>
        <dbReference type="Pfam" id="PF03033"/>
    </source>
</evidence>
<dbReference type="SUPFAM" id="SSF53756">
    <property type="entry name" value="UDP-Glycosyltransferase/glycogen phosphorylase"/>
    <property type="match status" value="1"/>
</dbReference>
<comment type="caution">
    <text evidence="13">The sequence shown here is derived from an EMBL/GenBank/DDBJ whole genome shotgun (WGS) entry which is preliminary data.</text>
</comment>
<proteinExistence type="inferred from homology"/>
<organism evidence="13 14">
    <name type="scientific">Candidatus Wolfebacteria bacterium GW2011_GWC1_43_10</name>
    <dbReference type="NCBI Taxonomy" id="1619011"/>
    <lineage>
        <taxon>Bacteria</taxon>
        <taxon>Candidatus Wolfeibacteriota</taxon>
    </lineage>
</organism>
<dbReference type="PANTHER" id="PTHR21015">
    <property type="entry name" value="UDP-N-ACETYLGLUCOSAMINE--N-ACETYLMURAMYL-(PENTAPEPTIDE) PYROPHOSPHORYL-UNDECAPRENOL N-ACETYLGLUCOSAMINE TRANSFERASE 1"/>
    <property type="match status" value="1"/>
</dbReference>
<dbReference type="GO" id="GO:0005975">
    <property type="term" value="P:carbohydrate metabolic process"/>
    <property type="evidence" value="ECO:0007669"/>
    <property type="project" value="InterPro"/>
</dbReference>
<dbReference type="PANTHER" id="PTHR21015:SF27">
    <property type="entry name" value="UDP-N-ACETYLGLUCOSAMINE--N-ACETYLMURAMYL-(PENTAPEPTIDE) PYROPHOSPHORYL-UNDECAPRENOL N-ACETYLGLUCOSAMINE TRANSFERASE"/>
    <property type="match status" value="1"/>
</dbReference>
<keyword evidence="5 10" id="KW-0133">Cell shape</keyword>
<dbReference type="GO" id="GO:0008360">
    <property type="term" value="P:regulation of cell shape"/>
    <property type="evidence" value="ECO:0007669"/>
    <property type="project" value="UniProtKB-KW"/>
</dbReference>
<keyword evidence="8 10" id="KW-0131">Cell cycle</keyword>
<dbReference type="PATRIC" id="fig|1619011.3.peg.450"/>
<dbReference type="Proteomes" id="UP000034810">
    <property type="component" value="Unassembled WGS sequence"/>
</dbReference>
<evidence type="ECO:0000313" key="13">
    <source>
        <dbReference type="EMBL" id="KKS82419.1"/>
    </source>
</evidence>
<keyword evidence="6 10" id="KW-0573">Peptidoglycan synthesis</keyword>
<feature type="binding site" evidence="10">
    <location>
        <begin position="13"/>
        <end position="15"/>
    </location>
    <ligand>
        <name>UDP-N-acetyl-alpha-D-glucosamine</name>
        <dbReference type="ChEBI" id="CHEBI:57705"/>
    </ligand>
</feature>
<comment type="caution">
    <text evidence="10">Lacks conserved residue(s) required for the propagation of feature annotation.</text>
</comment>
<comment type="function">
    <text evidence="10">Cell wall formation. Catalyzes the transfer of a GlcNAc subunit on undecaprenyl-pyrophosphoryl-MurNAc-pentapeptide (lipid intermediate I) to form undecaprenyl-pyrophosphoryl-MurNAc-(pentapeptide)GlcNAc (lipid intermediate II).</text>
</comment>
<evidence type="ECO:0000256" key="8">
    <source>
        <dbReference type="ARBA" id="ARBA00023306"/>
    </source>
</evidence>
<dbReference type="EC" id="2.4.1.227" evidence="10"/>
<dbReference type="GO" id="GO:0071555">
    <property type="term" value="P:cell wall organization"/>
    <property type="evidence" value="ECO:0007669"/>
    <property type="project" value="UniProtKB-KW"/>
</dbReference>
<dbReference type="AlphaFoldDB" id="A0A0G1CAF2"/>
<evidence type="ECO:0000256" key="6">
    <source>
        <dbReference type="ARBA" id="ARBA00022984"/>
    </source>
</evidence>
<dbReference type="Gene3D" id="3.40.50.2000">
    <property type="entry name" value="Glycogen Phosphorylase B"/>
    <property type="match status" value="2"/>
</dbReference>
<comment type="similarity">
    <text evidence="10">Belongs to the glycosyltransferase 28 family. MurG subfamily.</text>
</comment>
<comment type="subcellular location">
    <subcellularLocation>
        <location evidence="10">Cell membrane</location>
        <topology evidence="10">Peripheral membrane protein</topology>
        <orientation evidence="10">Cytoplasmic side</orientation>
    </subcellularLocation>
</comment>
<comment type="catalytic activity">
    <reaction evidence="10">
        <text>di-trans,octa-cis-undecaprenyl diphospho-N-acetyl-alpha-D-muramoyl-L-alanyl-D-glutamyl-meso-2,6-diaminopimeloyl-D-alanyl-D-alanine + UDP-N-acetyl-alpha-D-glucosamine = di-trans,octa-cis-undecaprenyl diphospho-[N-acetyl-alpha-D-glucosaminyl-(1-&gt;4)]-N-acetyl-alpha-D-muramoyl-L-alanyl-D-glutamyl-meso-2,6-diaminopimeloyl-D-alanyl-D-alanine + UDP + H(+)</text>
        <dbReference type="Rhea" id="RHEA:31227"/>
        <dbReference type="ChEBI" id="CHEBI:15378"/>
        <dbReference type="ChEBI" id="CHEBI:57705"/>
        <dbReference type="ChEBI" id="CHEBI:58223"/>
        <dbReference type="ChEBI" id="CHEBI:61387"/>
        <dbReference type="ChEBI" id="CHEBI:61388"/>
        <dbReference type="EC" id="2.4.1.227"/>
    </reaction>
</comment>
<dbReference type="HAMAP" id="MF_00033">
    <property type="entry name" value="MurG"/>
    <property type="match status" value="1"/>
</dbReference>
<dbReference type="EMBL" id="LCFA01000010">
    <property type="protein sequence ID" value="KKS82419.1"/>
    <property type="molecule type" value="Genomic_DNA"/>
</dbReference>
<dbReference type="GO" id="GO:0051301">
    <property type="term" value="P:cell division"/>
    <property type="evidence" value="ECO:0007669"/>
    <property type="project" value="UniProtKB-KW"/>
</dbReference>
<feature type="binding site" evidence="10">
    <location>
        <position position="172"/>
    </location>
    <ligand>
        <name>UDP-N-acetyl-alpha-D-glucosamine</name>
        <dbReference type="ChEBI" id="CHEBI:57705"/>
    </ligand>
</feature>
<dbReference type="InterPro" id="IPR006009">
    <property type="entry name" value="GlcNAc_MurG"/>
</dbReference>
<dbReference type="GO" id="GO:0005886">
    <property type="term" value="C:plasma membrane"/>
    <property type="evidence" value="ECO:0007669"/>
    <property type="project" value="UniProtKB-SubCell"/>
</dbReference>
<keyword evidence="3 10" id="KW-0328">Glycosyltransferase</keyword>
<dbReference type="GO" id="GO:0050511">
    <property type="term" value="F:undecaprenyldiphospho-muramoylpentapeptide beta-N-acetylglucosaminyltransferase activity"/>
    <property type="evidence" value="ECO:0007669"/>
    <property type="project" value="UniProtKB-UniRule"/>
</dbReference>
<evidence type="ECO:0000256" key="5">
    <source>
        <dbReference type="ARBA" id="ARBA00022960"/>
    </source>
</evidence>
<evidence type="ECO:0000256" key="1">
    <source>
        <dbReference type="ARBA" id="ARBA00022475"/>
    </source>
</evidence>
<evidence type="ECO:0000256" key="7">
    <source>
        <dbReference type="ARBA" id="ARBA00023136"/>
    </source>
</evidence>
<dbReference type="Pfam" id="PF04101">
    <property type="entry name" value="Glyco_tran_28_C"/>
    <property type="match status" value="1"/>
</dbReference>
<keyword evidence="1 10" id="KW-1003">Cell membrane</keyword>
<reference evidence="13 14" key="1">
    <citation type="journal article" date="2015" name="Nature">
        <title>rRNA introns, odd ribosomes, and small enigmatic genomes across a large radiation of phyla.</title>
        <authorList>
            <person name="Brown C.T."/>
            <person name="Hug L.A."/>
            <person name="Thomas B.C."/>
            <person name="Sharon I."/>
            <person name="Castelle C.J."/>
            <person name="Singh A."/>
            <person name="Wilkins M.J."/>
            <person name="Williams K.H."/>
            <person name="Banfield J.F."/>
        </authorList>
    </citation>
    <scope>NUCLEOTIDE SEQUENCE [LARGE SCALE GENOMIC DNA]</scope>
</reference>
<keyword evidence="2 10" id="KW-0132">Cell division</keyword>
<name>A0A0G1CAF2_9BACT</name>
<dbReference type="CDD" id="cd03785">
    <property type="entry name" value="GT28_MurG"/>
    <property type="match status" value="1"/>
</dbReference>
<evidence type="ECO:0000313" key="14">
    <source>
        <dbReference type="Proteomes" id="UP000034810"/>
    </source>
</evidence>
<dbReference type="GO" id="GO:0009252">
    <property type="term" value="P:peptidoglycan biosynthetic process"/>
    <property type="evidence" value="ECO:0007669"/>
    <property type="project" value="UniProtKB-UniRule"/>
</dbReference>
<evidence type="ECO:0000256" key="2">
    <source>
        <dbReference type="ARBA" id="ARBA00022618"/>
    </source>
</evidence>
<sequence length="382" mass="42518">MKNIGIAFTGGGTGGHINPLLAVAEETKKVFSSLPDVNLKMCYFGNPGAFSSEFGKLEIEIVPVINVKFRRYFSLENVLDILKTPFALIVAFWKVFWKMPDILFSKGGPGALPVVLAAYFFRVPIFIHESDSIPGMTNSISAGFAKRIAVSFTKALEFFDEKKTALVGNPIRPFLLEKEGDLDQTKAKKVMGFDPNLPLILVLGGSQGAVRINDFMLDNAKEFVSRYQVLHQTGTANFDAFKTELAVATKNFIAEERNRYKIIDFFRGDLKETLIASNLIISRAGSNSIFEIAYFKKPSILIPLKEAARNHQYYNAYEYAKRGGCLVIEEDNLKPSIFFSQLNTILSDKNKYQSMIEKIGDFAKPQAAAIIAKEIARMVVGS</sequence>
<evidence type="ECO:0000256" key="9">
    <source>
        <dbReference type="ARBA" id="ARBA00023316"/>
    </source>
</evidence>
<keyword evidence="4 10" id="KW-0808">Transferase</keyword>
<feature type="domain" description="Glycosyl transferase family 28 C-terminal" evidence="12">
    <location>
        <begin position="200"/>
        <end position="362"/>
    </location>
</feature>
<evidence type="ECO:0000256" key="10">
    <source>
        <dbReference type="HAMAP-Rule" id="MF_00033"/>
    </source>
</evidence>
<accession>A0A0G1CAF2</accession>
<protein>
    <recommendedName>
        <fullName evidence="10">UDP-N-acetylglucosamine--N-acetylmuramyl-(pentapeptide) pyrophosphoryl-undecaprenol N-acetylglucosamine transferase</fullName>
        <ecNumber evidence="10">2.4.1.227</ecNumber>
    </recommendedName>
    <alternativeName>
        <fullName evidence="10">Undecaprenyl-PP-MurNAc-pentapeptide-UDPGlcNAc GlcNAc transferase</fullName>
    </alternativeName>
</protein>
<dbReference type="InterPro" id="IPR004276">
    <property type="entry name" value="GlycoTrans_28_N"/>
</dbReference>
<feature type="binding site" evidence="10">
    <location>
        <position position="312"/>
    </location>
    <ligand>
        <name>UDP-N-acetyl-alpha-D-glucosamine</name>
        <dbReference type="ChEBI" id="CHEBI:57705"/>
    </ligand>
</feature>
<keyword evidence="9 10" id="KW-0961">Cell wall biogenesis/degradation</keyword>
<feature type="binding site" evidence="10">
    <location>
        <position position="206"/>
    </location>
    <ligand>
        <name>UDP-N-acetyl-alpha-D-glucosamine</name>
        <dbReference type="ChEBI" id="CHEBI:57705"/>
    </ligand>
</feature>
<evidence type="ECO:0000256" key="3">
    <source>
        <dbReference type="ARBA" id="ARBA00022676"/>
    </source>
</evidence>
<dbReference type="Pfam" id="PF03033">
    <property type="entry name" value="Glyco_transf_28"/>
    <property type="match status" value="1"/>
</dbReference>